<name>A0ABS4YWX5_9MICC</name>
<evidence type="ECO:0000313" key="2">
    <source>
        <dbReference type="Proteomes" id="UP000711614"/>
    </source>
</evidence>
<protein>
    <submittedName>
        <fullName evidence="1">Uncharacterized protein</fullName>
    </submittedName>
</protein>
<keyword evidence="2" id="KW-1185">Reference proteome</keyword>
<organism evidence="1 2">
    <name type="scientific">Arthrobacter stackebrandtii</name>
    <dbReference type="NCBI Taxonomy" id="272161"/>
    <lineage>
        <taxon>Bacteria</taxon>
        <taxon>Bacillati</taxon>
        <taxon>Actinomycetota</taxon>
        <taxon>Actinomycetes</taxon>
        <taxon>Micrococcales</taxon>
        <taxon>Micrococcaceae</taxon>
        <taxon>Arthrobacter</taxon>
    </lineage>
</organism>
<comment type="caution">
    <text evidence="1">The sequence shown here is derived from an EMBL/GenBank/DDBJ whole genome shotgun (WGS) entry which is preliminary data.</text>
</comment>
<evidence type="ECO:0000313" key="1">
    <source>
        <dbReference type="EMBL" id="MBP2413266.1"/>
    </source>
</evidence>
<gene>
    <name evidence="1" type="ORF">JOF48_002065</name>
</gene>
<accession>A0ABS4YWX5</accession>
<dbReference type="RefSeq" id="WP_209680412.1">
    <property type="nucleotide sequence ID" value="NZ_JAGIOI010000001.1"/>
</dbReference>
<proteinExistence type="predicted"/>
<reference evidence="1 2" key="1">
    <citation type="submission" date="2021-03" db="EMBL/GenBank/DDBJ databases">
        <title>Sequencing the genomes of 1000 actinobacteria strains.</title>
        <authorList>
            <person name="Klenk H.-P."/>
        </authorList>
    </citation>
    <scope>NUCLEOTIDE SEQUENCE [LARGE SCALE GENOMIC DNA]</scope>
    <source>
        <strain evidence="1 2">DSM 16005</strain>
    </source>
</reference>
<sequence>MNDMLGADLEDLQALARDYSGNAQKLMLAADNVITVDSPEYAVILQPHACLTWFAMAHKPGITAAEGNFGVVHKHLQDNPAITGLSDDNALETIRQIRQDQAW</sequence>
<dbReference type="Proteomes" id="UP000711614">
    <property type="component" value="Unassembled WGS sequence"/>
</dbReference>
<dbReference type="EMBL" id="JAGIOI010000001">
    <property type="protein sequence ID" value="MBP2413266.1"/>
    <property type="molecule type" value="Genomic_DNA"/>
</dbReference>